<name>A0AAD7BEU1_9AGAR</name>
<feature type="compositionally biased region" description="Polar residues" evidence="1">
    <location>
        <begin position="29"/>
        <end position="47"/>
    </location>
</feature>
<feature type="compositionally biased region" description="Basic and acidic residues" evidence="1">
    <location>
        <begin position="1"/>
        <end position="10"/>
    </location>
</feature>
<evidence type="ECO:0000313" key="3">
    <source>
        <dbReference type="EMBL" id="KAJ7618683.1"/>
    </source>
</evidence>
<keyword evidence="4" id="KW-1185">Reference proteome</keyword>
<accession>A0AAD7BEU1</accession>
<evidence type="ECO:0000313" key="4">
    <source>
        <dbReference type="Proteomes" id="UP001221142"/>
    </source>
</evidence>
<comment type="caution">
    <text evidence="3">The sequence shown here is derived from an EMBL/GenBank/DDBJ whole genome shotgun (WGS) entry which is preliminary data.</text>
</comment>
<dbReference type="AlphaFoldDB" id="A0AAD7BEU1"/>
<reference evidence="3" key="1">
    <citation type="submission" date="2023-03" db="EMBL/GenBank/DDBJ databases">
        <title>Massive genome expansion in bonnet fungi (Mycena s.s.) driven by repeated elements and novel gene families across ecological guilds.</title>
        <authorList>
            <consortium name="Lawrence Berkeley National Laboratory"/>
            <person name="Harder C.B."/>
            <person name="Miyauchi S."/>
            <person name="Viragh M."/>
            <person name="Kuo A."/>
            <person name="Thoen E."/>
            <person name="Andreopoulos B."/>
            <person name="Lu D."/>
            <person name="Skrede I."/>
            <person name="Drula E."/>
            <person name="Henrissat B."/>
            <person name="Morin E."/>
            <person name="Kohler A."/>
            <person name="Barry K."/>
            <person name="LaButti K."/>
            <person name="Morin E."/>
            <person name="Salamov A."/>
            <person name="Lipzen A."/>
            <person name="Mereny Z."/>
            <person name="Hegedus B."/>
            <person name="Baldrian P."/>
            <person name="Stursova M."/>
            <person name="Weitz H."/>
            <person name="Taylor A."/>
            <person name="Grigoriev I.V."/>
            <person name="Nagy L.G."/>
            <person name="Martin F."/>
            <person name="Kauserud H."/>
        </authorList>
    </citation>
    <scope>NUCLEOTIDE SEQUENCE</scope>
    <source>
        <strain evidence="3">9284</strain>
    </source>
</reference>
<feature type="region of interest" description="Disordered" evidence="1">
    <location>
        <begin position="208"/>
        <end position="229"/>
    </location>
</feature>
<evidence type="ECO:0000256" key="2">
    <source>
        <dbReference type="SAM" id="Phobius"/>
    </source>
</evidence>
<evidence type="ECO:0000256" key="1">
    <source>
        <dbReference type="SAM" id="MobiDB-lite"/>
    </source>
</evidence>
<feature type="region of interest" description="Disordered" evidence="1">
    <location>
        <begin position="1"/>
        <end position="81"/>
    </location>
</feature>
<dbReference type="Proteomes" id="UP001221142">
    <property type="component" value="Unassembled WGS sequence"/>
</dbReference>
<dbReference type="EMBL" id="JARKIF010000019">
    <property type="protein sequence ID" value="KAJ7618683.1"/>
    <property type="molecule type" value="Genomic_DNA"/>
</dbReference>
<feature type="compositionally biased region" description="Polar residues" evidence="1">
    <location>
        <begin position="68"/>
        <end position="81"/>
    </location>
</feature>
<gene>
    <name evidence="3" type="ORF">FB45DRAFT_1007413</name>
</gene>
<sequence length="252" mass="27375">MWSKCEKEGKNPPTEPNTKYVGGDPTSKGPEQTPQSPTVSSQCSTNTIEDEGNAAAIPKTAKCPGKSGENNQQRSPTTGAQCTEKLVHRKQTCSADELAHVSKYYTARVRPADQQLAAIWCVQLWLVAAGRTGWPQPGLVILPELVALGWVATGIILIADRSKGIKCRCTEFTLSSTYGQGTSSCTGKINQTDRHYWEKVNLSELFVGSGRRSDGPKDSSLRRPVKQRSGGLENRWDLLGVSGGRNKVDVED</sequence>
<feature type="compositionally biased region" description="Basic and acidic residues" evidence="1">
    <location>
        <begin position="211"/>
        <end position="221"/>
    </location>
</feature>
<protein>
    <submittedName>
        <fullName evidence="3">Uncharacterized protein</fullName>
    </submittedName>
</protein>
<keyword evidence="2" id="KW-1133">Transmembrane helix</keyword>
<organism evidence="3 4">
    <name type="scientific">Roridomyces roridus</name>
    <dbReference type="NCBI Taxonomy" id="1738132"/>
    <lineage>
        <taxon>Eukaryota</taxon>
        <taxon>Fungi</taxon>
        <taxon>Dikarya</taxon>
        <taxon>Basidiomycota</taxon>
        <taxon>Agaricomycotina</taxon>
        <taxon>Agaricomycetes</taxon>
        <taxon>Agaricomycetidae</taxon>
        <taxon>Agaricales</taxon>
        <taxon>Marasmiineae</taxon>
        <taxon>Mycenaceae</taxon>
        <taxon>Roridomyces</taxon>
    </lineage>
</organism>
<keyword evidence="2" id="KW-0812">Transmembrane</keyword>
<keyword evidence="2" id="KW-0472">Membrane</keyword>
<proteinExistence type="predicted"/>
<feature type="transmembrane region" description="Helical" evidence="2">
    <location>
        <begin position="140"/>
        <end position="159"/>
    </location>
</feature>
<feature type="transmembrane region" description="Helical" evidence="2">
    <location>
        <begin position="116"/>
        <end position="134"/>
    </location>
</feature>